<dbReference type="RefSeq" id="WP_161761404.1">
    <property type="nucleotide sequence ID" value="NZ_JAAATX020000003.1"/>
</dbReference>
<name>A0ABS6J1S7_9RHOB</name>
<dbReference type="GO" id="GO:0008168">
    <property type="term" value="F:methyltransferase activity"/>
    <property type="evidence" value="ECO:0007669"/>
    <property type="project" value="UniProtKB-KW"/>
</dbReference>
<dbReference type="InterPro" id="IPR007848">
    <property type="entry name" value="Small_mtfrase_dom"/>
</dbReference>
<keyword evidence="2" id="KW-0808">Transferase</keyword>
<evidence type="ECO:0000256" key="1">
    <source>
        <dbReference type="ARBA" id="ARBA00022603"/>
    </source>
</evidence>
<keyword evidence="6" id="KW-1185">Reference proteome</keyword>
<dbReference type="Proteomes" id="UP000731907">
    <property type="component" value="Unassembled WGS sequence"/>
</dbReference>
<dbReference type="Gene3D" id="3.40.50.150">
    <property type="entry name" value="Vaccinia Virus protein VP39"/>
    <property type="match status" value="2"/>
</dbReference>
<proteinExistence type="predicted"/>
<reference evidence="5 6" key="1">
    <citation type="submission" date="2021-06" db="EMBL/GenBank/DDBJ databases">
        <title>Rhodobacteraceae bacterium strain HSP-20.</title>
        <authorList>
            <person name="Chen W.-M."/>
        </authorList>
    </citation>
    <scope>NUCLEOTIDE SEQUENCE [LARGE SCALE GENOMIC DNA]</scope>
    <source>
        <strain evidence="5 6">HSP-20</strain>
    </source>
</reference>
<dbReference type="Pfam" id="PF05175">
    <property type="entry name" value="MTS"/>
    <property type="match status" value="1"/>
</dbReference>
<dbReference type="PANTHER" id="PTHR47816">
    <property type="entry name" value="RIBOSOMAL RNA SMALL SUBUNIT METHYLTRANSFERASE C"/>
    <property type="match status" value="1"/>
</dbReference>
<gene>
    <name evidence="5" type="ORF">GU927_005845</name>
</gene>
<dbReference type="InterPro" id="IPR046977">
    <property type="entry name" value="RsmC/RlmG"/>
</dbReference>
<evidence type="ECO:0000259" key="4">
    <source>
        <dbReference type="Pfam" id="PF05175"/>
    </source>
</evidence>
<dbReference type="SUPFAM" id="SSF53335">
    <property type="entry name" value="S-adenosyl-L-methionine-dependent methyltransferases"/>
    <property type="match status" value="1"/>
</dbReference>
<evidence type="ECO:0000256" key="2">
    <source>
        <dbReference type="ARBA" id="ARBA00022679"/>
    </source>
</evidence>
<comment type="caution">
    <text evidence="5">The sequence shown here is derived from an EMBL/GenBank/DDBJ whole genome shotgun (WGS) entry which is preliminary data.</text>
</comment>
<accession>A0ABS6J1S7</accession>
<keyword evidence="3" id="KW-0949">S-adenosyl-L-methionine</keyword>
<protein>
    <submittedName>
        <fullName evidence="5">Methyltransferase</fullName>
    </submittedName>
</protein>
<evidence type="ECO:0000313" key="6">
    <source>
        <dbReference type="Proteomes" id="UP000731907"/>
    </source>
</evidence>
<dbReference type="CDD" id="cd02440">
    <property type="entry name" value="AdoMet_MTases"/>
    <property type="match status" value="1"/>
</dbReference>
<sequence>MRSARLEMALEGGLLPVPAEGRVAVLRPRLGDDLAGLPKDRVEVVTGFRPDFDWFAGRGFRTVRAAEGDYAAAVVCLPRSREQARGLIAQAAGLVVAGGPVAVDGQKTDGVDAVLKELRGRVALSEALSKAHGKIAVFPAGAGLAGWAAAPVEVEGFRTVAGVFSADGVDRGSALLAAALPAEMKGKVADLGAGWGYLARAVLARDGVKECHLVEAEADALDCARDNVADARAQFHWADATTFRLPKLMEHVVMNPPFHQGRDADPALGLAFIAAAARGLAPDGVLWMVANRHLPYDRALGTLFREVQEIGGDAAFRVTRAAYPVRTR</sequence>
<keyword evidence="1 5" id="KW-0489">Methyltransferase</keyword>
<dbReference type="InterPro" id="IPR029063">
    <property type="entry name" value="SAM-dependent_MTases_sf"/>
</dbReference>
<dbReference type="PANTHER" id="PTHR47816:SF4">
    <property type="entry name" value="RIBOSOMAL RNA SMALL SUBUNIT METHYLTRANSFERASE C"/>
    <property type="match status" value="1"/>
</dbReference>
<dbReference type="EMBL" id="JAAATX020000003">
    <property type="protein sequence ID" value="MBU9697367.1"/>
    <property type="molecule type" value="Genomic_DNA"/>
</dbReference>
<evidence type="ECO:0000313" key="5">
    <source>
        <dbReference type="EMBL" id="MBU9697367.1"/>
    </source>
</evidence>
<evidence type="ECO:0000256" key="3">
    <source>
        <dbReference type="ARBA" id="ARBA00022691"/>
    </source>
</evidence>
<dbReference type="GO" id="GO:0032259">
    <property type="term" value="P:methylation"/>
    <property type="evidence" value="ECO:0007669"/>
    <property type="project" value="UniProtKB-KW"/>
</dbReference>
<organism evidence="5 6">
    <name type="scientific">Paragemmobacter amnigenus</name>
    <dbReference type="NCBI Taxonomy" id="2852097"/>
    <lineage>
        <taxon>Bacteria</taxon>
        <taxon>Pseudomonadati</taxon>
        <taxon>Pseudomonadota</taxon>
        <taxon>Alphaproteobacteria</taxon>
        <taxon>Rhodobacterales</taxon>
        <taxon>Paracoccaceae</taxon>
        <taxon>Paragemmobacter</taxon>
    </lineage>
</organism>
<feature type="domain" description="Methyltransferase small" evidence="4">
    <location>
        <begin position="157"/>
        <end position="319"/>
    </location>
</feature>